<dbReference type="Gene3D" id="1.25.10.10">
    <property type="entry name" value="Leucine-rich Repeat Variant"/>
    <property type="match status" value="1"/>
</dbReference>
<feature type="compositionally biased region" description="Basic residues" evidence="1">
    <location>
        <begin position="1421"/>
        <end position="1435"/>
    </location>
</feature>
<dbReference type="InterPro" id="IPR016024">
    <property type="entry name" value="ARM-type_fold"/>
</dbReference>
<dbReference type="EMBL" id="LLXJ01000013">
    <property type="protein sequence ID" value="PKC17493.1"/>
    <property type="molecule type" value="Genomic_DNA"/>
</dbReference>
<reference evidence="4 5" key="2">
    <citation type="submission" date="2017-09" db="EMBL/GenBank/DDBJ databases">
        <title>Extensive intraspecific genome diversity in a model arbuscular mycorrhizal fungus.</title>
        <authorList>
            <person name="Chen E.C."/>
            <person name="Morin E."/>
            <person name="Beaudet D."/>
            <person name="Noel J."/>
            <person name="Ndikumana S."/>
            <person name="Charron P."/>
            <person name="St-Onge C."/>
            <person name="Giorgi J."/>
            <person name="Grigoriev I.V."/>
            <person name="Roux C."/>
            <person name="Martin F.M."/>
            <person name="Corradi N."/>
        </authorList>
    </citation>
    <scope>NUCLEOTIDE SEQUENCE [LARGE SCALE GENOMIC DNA]</scope>
    <source>
        <strain evidence="4 5">A5</strain>
    </source>
</reference>
<sequence>MVEQQQQTSSVPLSSQIPPSQEKPSQEEYESSPSETTEVISTTDITETETEEIVSPVVEETSESEKVIEETSESEKVTEETSKSEIVVEDTSEPEKVTEKTFESEQVAEGISESEQVIVNNINNEQQEEKGVNNKETEYSSVTDDNIEEPLNIESAQLEISNILNNTTNIEDNQETKEASPLLTYVADNKLDSLAQTSIPSQEGTATMSLQHLEYEIVHVTGWDDNYPPHQLLPKDNKNLSKEGSIKHGKGWQSERYCKYPQEIILQVSCGAARIRKLQILSHHYKIATKLDIYVGSVQQRKEMVGMEDIYTGGSNNENRTLSKLSWDKLPKMIDNDGINPDDDEESSISSEDNEYEIVKPDNRPYILFKRLGYCALDSNERANYKARELKSVRLDTECEYIRLVARRCYSNHLNQYNQVGIVGIAVMGEPADYLLAGESQKIPIEHADEGLSRVASPETCIVPFVQDIAPNDQRNFTSLYSILPNSSLSVPNNNTTTPSPNNNQTIKNNNPVTANDFLSNGEETEKLLAAFGRAKQAAVKGKLFEYFKMEDFNLAKVLKYCTELVKKTSEEVCNFEELKKKAVEEEDFDNADKYKAKEIRGEVRVILSDEGLDLDESGEVIISDPSLQDIIGLADDVENGSSDVTGVLSGNEHQLQQNYLFATTAYVSKSRTSSNASLDRSGARAPEPMFPSMQKSRTSSDASVNRFLGSYNNYTYDQQQEFSAPTTPTHSTTPLPWTPFVDDRPMTAYISREEEYPEYPPKDEFTENGPILSDLARSAFALSIPYFGDNVIVRLLSKDSILKESAIADVIKRIDIDGEGLHVEGLDKVSLVKATYQIMQEALDDNNEELSLQVLILWKKILRFGTHYQIPNMSTWKFVENLYELLFSKVADPNERVKQNSTELFILLAKTYRTPTQSVLSIVLKPAKTSSQSLKRAKPTVELIIRLVEEFGVVVIPKGKFDKDNKLSLDAVMDLAVSYLNNSHTDVQDSAVKLVFEVIKRIGRVEVAQYLTDVQPSSLESILNLLKEWEATGKVAGEPSPPTSPKQNPNAEENFEVDEELLQKPLAKRGTVNRLEQQLMEVRHMMNNTNHKMKDEYDDYHVNATKAYHQELDEEELALAAEEERLAAELEAEEEQLRKEELAQKDKAAAAPTKKTPAARGSKSAAPSKSAPAKKSKDDSKAASSKKTSASKSSAASSKAKPESRRGSTDDKSATKGGRKNSVNATQNKITAEPEKITDETDESKGDRHCIFCDEHDDRFTEDNLVTHYWNDCPVLTNCRLCNIILEISTLDDHMLNDCDKSKFVKQCPRCREVIEADDYLEHMAKQACMVIRQDIVRCPLCKTVVKPATEQGWKSHLLDESGCTKNRRKSRPQVATSMVKEMEAAATAENREKKSTSTTKSSSTSKAPTRKPTAASKDKPKKASTTKVSKVKK</sequence>
<dbReference type="PANTHER" id="PTHR13371">
    <property type="entry name" value="GLYCINE-, GLUTAMATE-, THIENYLCYCLOHEXYLPIPERIDINE-BINDING PROTEIN"/>
    <property type="match status" value="1"/>
</dbReference>
<feature type="compositionally biased region" description="Polar residues" evidence="1">
    <location>
        <begin position="1"/>
        <end position="13"/>
    </location>
</feature>
<feature type="domain" description="Centrosomal protein CEP104 Zn finger" evidence="3">
    <location>
        <begin position="1250"/>
        <end position="1360"/>
    </location>
</feature>
<dbReference type="InterPro" id="IPR011989">
    <property type="entry name" value="ARM-like"/>
</dbReference>
<feature type="region of interest" description="Disordered" evidence="1">
    <location>
        <begin position="1132"/>
        <end position="1243"/>
    </location>
</feature>
<protein>
    <recommendedName>
        <fullName evidence="6">TOG domain-containing protein</fullName>
    </recommendedName>
</protein>
<name>A0A2N0QEL7_9GLOM</name>
<proteinExistence type="predicted"/>
<feature type="compositionally biased region" description="Basic and acidic residues" evidence="1">
    <location>
        <begin position="93"/>
        <end position="103"/>
    </location>
</feature>
<feature type="domain" description="Centrosomal protein CEP104 N-terminal" evidence="2">
    <location>
        <begin position="251"/>
        <end position="302"/>
    </location>
</feature>
<evidence type="ECO:0000313" key="5">
    <source>
        <dbReference type="Proteomes" id="UP000232722"/>
    </source>
</evidence>
<dbReference type="VEuPathDB" id="FungiDB:RhiirA1_459299"/>
<dbReference type="VEuPathDB" id="FungiDB:FUN_000691"/>
<feature type="compositionally biased region" description="Polar residues" evidence="1">
    <location>
        <begin position="1222"/>
        <end position="1231"/>
    </location>
</feature>
<dbReference type="Pfam" id="PF21039">
    <property type="entry name" value="CEP104_ZnF"/>
    <property type="match status" value="1"/>
</dbReference>
<evidence type="ECO:0000313" key="4">
    <source>
        <dbReference type="EMBL" id="PKC17493.1"/>
    </source>
</evidence>
<organism evidence="4 5">
    <name type="scientific">Rhizophagus irregularis</name>
    <dbReference type="NCBI Taxonomy" id="588596"/>
    <lineage>
        <taxon>Eukaryota</taxon>
        <taxon>Fungi</taxon>
        <taxon>Fungi incertae sedis</taxon>
        <taxon>Mucoromycota</taxon>
        <taxon>Glomeromycotina</taxon>
        <taxon>Glomeromycetes</taxon>
        <taxon>Glomerales</taxon>
        <taxon>Glomeraceae</taxon>
        <taxon>Rhizophagus</taxon>
    </lineage>
</organism>
<feature type="domain" description="Centrosomal protein CEP104 N-terminal" evidence="2">
    <location>
        <begin position="366"/>
        <end position="429"/>
    </location>
</feature>
<comment type="caution">
    <text evidence="4">The sequence shown here is derived from an EMBL/GenBank/DDBJ whole genome shotgun (WGS) entry which is preliminary data.</text>
</comment>
<feature type="region of interest" description="Disordered" evidence="1">
    <location>
        <begin position="1365"/>
        <end position="1435"/>
    </location>
</feature>
<evidence type="ECO:0008006" key="6">
    <source>
        <dbReference type="Google" id="ProtNLM"/>
    </source>
</evidence>
<feature type="compositionally biased region" description="Low complexity" evidence="1">
    <location>
        <begin position="1183"/>
        <end position="1200"/>
    </location>
</feature>
<feature type="compositionally biased region" description="Low complexity" evidence="1">
    <location>
        <begin position="14"/>
        <end position="23"/>
    </location>
</feature>
<dbReference type="Pfam" id="PF21040">
    <property type="entry name" value="CEP104-like_TOG"/>
    <property type="match status" value="1"/>
</dbReference>
<feature type="region of interest" description="Disordered" evidence="1">
    <location>
        <begin position="1035"/>
        <end position="1055"/>
    </location>
</feature>
<feature type="compositionally biased region" description="Basic and acidic residues" evidence="1">
    <location>
        <begin position="1233"/>
        <end position="1243"/>
    </location>
</feature>
<feature type="region of interest" description="Disordered" evidence="1">
    <location>
        <begin position="335"/>
        <end position="354"/>
    </location>
</feature>
<feature type="compositionally biased region" description="Basic and acidic residues" evidence="1">
    <location>
        <begin position="1136"/>
        <end position="1149"/>
    </location>
</feature>
<accession>A0A2N0QEL7</accession>
<dbReference type="VEuPathDB" id="FungiDB:RhiirFUN_018088"/>
<dbReference type="InterPro" id="IPR052607">
    <property type="entry name" value="CEP104-like"/>
</dbReference>
<dbReference type="GO" id="GO:0005929">
    <property type="term" value="C:cilium"/>
    <property type="evidence" value="ECO:0007669"/>
    <property type="project" value="TreeGrafter"/>
</dbReference>
<feature type="region of interest" description="Disordered" evidence="1">
    <location>
        <begin position="1"/>
        <end position="103"/>
    </location>
</feature>
<feature type="compositionally biased region" description="Low complexity" evidence="1">
    <location>
        <begin position="31"/>
        <end position="45"/>
    </location>
</feature>
<dbReference type="Pfam" id="PF21038">
    <property type="entry name" value="CEP104_N"/>
    <property type="match status" value="2"/>
</dbReference>
<dbReference type="SUPFAM" id="SSF48371">
    <property type="entry name" value="ARM repeat"/>
    <property type="match status" value="1"/>
</dbReference>
<feature type="compositionally biased region" description="Low complexity" evidence="1">
    <location>
        <begin position="1398"/>
        <end position="1408"/>
    </location>
</feature>
<dbReference type="Proteomes" id="UP000232722">
    <property type="component" value="Unassembled WGS sequence"/>
</dbReference>
<feature type="compositionally biased region" description="Basic and acidic residues" evidence="1">
    <location>
        <begin position="1201"/>
        <end position="1215"/>
    </location>
</feature>
<feature type="compositionally biased region" description="Basic and acidic residues" evidence="1">
    <location>
        <begin position="63"/>
        <end position="83"/>
    </location>
</feature>
<dbReference type="InterPro" id="IPR048739">
    <property type="entry name" value="CEP104_N"/>
</dbReference>
<feature type="region of interest" description="Disordered" evidence="1">
    <location>
        <begin position="673"/>
        <end position="702"/>
    </location>
</feature>
<evidence type="ECO:0000256" key="1">
    <source>
        <dbReference type="SAM" id="MobiDB-lite"/>
    </source>
</evidence>
<dbReference type="InterPro" id="IPR048738">
    <property type="entry name" value="CEP104_Znf"/>
</dbReference>
<feature type="compositionally biased region" description="Low complexity" evidence="1">
    <location>
        <begin position="1150"/>
        <end position="1174"/>
    </location>
</feature>
<reference evidence="4 5" key="1">
    <citation type="submission" date="2016-04" db="EMBL/GenBank/DDBJ databases">
        <title>Genome analyses suggest a sexual origin of heterokaryosis in a supposedly ancient asexual fungus.</title>
        <authorList>
            <person name="Ropars J."/>
            <person name="Sedzielewska K."/>
            <person name="Noel J."/>
            <person name="Charron P."/>
            <person name="Farinelli L."/>
            <person name="Marton T."/>
            <person name="Kruger M."/>
            <person name="Pelin A."/>
            <person name="Brachmann A."/>
            <person name="Corradi N."/>
        </authorList>
    </citation>
    <scope>NUCLEOTIDE SEQUENCE [LARGE SCALE GENOMIC DNA]</scope>
    <source>
        <strain evidence="4 5">A5</strain>
    </source>
</reference>
<feature type="compositionally biased region" description="Acidic residues" evidence="1">
    <location>
        <begin position="340"/>
        <end position="354"/>
    </location>
</feature>
<evidence type="ECO:0000259" key="2">
    <source>
        <dbReference type="Pfam" id="PF21038"/>
    </source>
</evidence>
<dbReference type="PANTHER" id="PTHR13371:SF0">
    <property type="entry name" value="CENTROSOMAL PROTEIN OF 104 KDA"/>
    <property type="match status" value="1"/>
</dbReference>
<evidence type="ECO:0000259" key="3">
    <source>
        <dbReference type="Pfam" id="PF21039"/>
    </source>
</evidence>
<gene>
    <name evidence="4" type="ORF">RhiirA5_368982</name>
</gene>